<dbReference type="PANTHER" id="PTHR12993:SF29">
    <property type="entry name" value="BLR3841 PROTEIN"/>
    <property type="match status" value="1"/>
</dbReference>
<dbReference type="PANTHER" id="PTHR12993">
    <property type="entry name" value="N-ACETYLGLUCOSAMINYL-PHOSPHATIDYLINOSITOL DE-N-ACETYLASE-RELATED"/>
    <property type="match status" value="1"/>
</dbReference>
<name>A0ABV5Y7T1_9ACTN</name>
<dbReference type="EMBL" id="JBHLZP010000007">
    <property type="protein sequence ID" value="MFB9831086.1"/>
    <property type="molecule type" value="Genomic_DNA"/>
</dbReference>
<protein>
    <submittedName>
        <fullName evidence="2">PIG-L deacetylase family protein</fullName>
        <ecNumber evidence="2">3.5.1.-</ecNumber>
    </submittedName>
</protein>
<evidence type="ECO:0000313" key="2">
    <source>
        <dbReference type="EMBL" id="MFB9831086.1"/>
    </source>
</evidence>
<organism evidence="2 3">
    <name type="scientific">Actinoallomurus acaciae</name>
    <dbReference type="NCBI Taxonomy" id="502577"/>
    <lineage>
        <taxon>Bacteria</taxon>
        <taxon>Bacillati</taxon>
        <taxon>Actinomycetota</taxon>
        <taxon>Actinomycetes</taxon>
        <taxon>Streptosporangiales</taxon>
        <taxon>Thermomonosporaceae</taxon>
        <taxon>Actinoallomurus</taxon>
    </lineage>
</organism>
<reference evidence="2 3" key="1">
    <citation type="submission" date="2024-09" db="EMBL/GenBank/DDBJ databases">
        <authorList>
            <person name="Sun Q."/>
            <person name="Mori K."/>
        </authorList>
    </citation>
    <scope>NUCLEOTIDE SEQUENCE [LARGE SCALE GENOMIC DNA]</scope>
    <source>
        <strain evidence="2 3">TBRC 0563</strain>
    </source>
</reference>
<dbReference type="InterPro" id="IPR024078">
    <property type="entry name" value="LmbE-like_dom_sf"/>
</dbReference>
<proteinExistence type="predicted"/>
<dbReference type="SUPFAM" id="SSF102588">
    <property type="entry name" value="LmbE-like"/>
    <property type="match status" value="1"/>
</dbReference>
<evidence type="ECO:0000313" key="3">
    <source>
        <dbReference type="Proteomes" id="UP001589627"/>
    </source>
</evidence>
<keyword evidence="3" id="KW-1185">Reference proteome</keyword>
<dbReference type="GO" id="GO:0016787">
    <property type="term" value="F:hydrolase activity"/>
    <property type="evidence" value="ECO:0007669"/>
    <property type="project" value="UniProtKB-KW"/>
</dbReference>
<evidence type="ECO:0000256" key="1">
    <source>
        <dbReference type="ARBA" id="ARBA00022833"/>
    </source>
</evidence>
<gene>
    <name evidence="2" type="ORF">ACFFNX_02655</name>
</gene>
<dbReference type="Pfam" id="PF02585">
    <property type="entry name" value="PIG-L"/>
    <property type="match status" value="1"/>
</dbReference>
<dbReference type="Proteomes" id="UP001589627">
    <property type="component" value="Unassembled WGS sequence"/>
</dbReference>
<dbReference type="EC" id="3.5.1.-" evidence="2"/>
<comment type="caution">
    <text evidence="2">The sequence shown here is derived from an EMBL/GenBank/DDBJ whole genome shotgun (WGS) entry which is preliminary data.</text>
</comment>
<keyword evidence="2" id="KW-0378">Hydrolase</keyword>
<accession>A0ABV5Y7T1</accession>
<dbReference type="RefSeq" id="WP_378194428.1">
    <property type="nucleotide sequence ID" value="NZ_JBHLZP010000007.1"/>
</dbReference>
<sequence>MNPIEAPGTAEPQWRAWPGLRDLPTLDVSGWRSAAIVAAHPDDEVLGAGGLMAMLADRGVRLRLIAVTDGEASHPGRDIAARRIAETTCALKHIGDCEVLRLRLPDSGVRDDELAARLPDLLAGFEVCLAPWENDVHPDHEAAGRAALTCDIPVLRFPIWTWHWARPADPGVPWERAARVPLPPPILHRKRSAIDCFTSQTEGPDPILPPGVLEHFTRPAEVLVR</sequence>
<keyword evidence="1" id="KW-0862">Zinc</keyword>
<dbReference type="Gene3D" id="3.40.50.10320">
    <property type="entry name" value="LmbE-like"/>
    <property type="match status" value="1"/>
</dbReference>
<dbReference type="InterPro" id="IPR003737">
    <property type="entry name" value="GlcNAc_PI_deacetylase-related"/>
</dbReference>